<dbReference type="InterPro" id="IPR011010">
    <property type="entry name" value="DNA_brk_join_enz"/>
</dbReference>
<dbReference type="InterPro" id="IPR010998">
    <property type="entry name" value="Integrase_recombinase_N"/>
</dbReference>
<dbReference type="PANTHER" id="PTHR30349:SF81">
    <property type="entry name" value="TYROSINE RECOMBINASE XERC"/>
    <property type="match status" value="1"/>
</dbReference>
<evidence type="ECO:0000313" key="7">
    <source>
        <dbReference type="EMBL" id="ACZ09550.1"/>
    </source>
</evidence>
<protein>
    <submittedName>
        <fullName evidence="7">Integrase family protein</fullName>
    </submittedName>
</protein>
<evidence type="ECO:0000256" key="2">
    <source>
        <dbReference type="ARBA" id="ARBA00023125"/>
    </source>
</evidence>
<feature type="domain" description="Tyr recombinase" evidence="5">
    <location>
        <begin position="103"/>
        <end position="296"/>
    </location>
</feature>
<dbReference type="PROSITE" id="PS51898">
    <property type="entry name" value="TYR_RECOMBINASE"/>
    <property type="match status" value="1"/>
</dbReference>
<keyword evidence="2 4" id="KW-0238">DNA-binding</keyword>
<reference evidence="8" key="1">
    <citation type="submission" date="2009-09" db="EMBL/GenBank/DDBJ databases">
        <title>The complete chromosome of Sebaldella termitidis ATCC 33386.</title>
        <authorList>
            <consortium name="US DOE Joint Genome Institute (JGI-PGF)"/>
            <person name="Lucas S."/>
            <person name="Copeland A."/>
            <person name="Lapidus A."/>
            <person name="Glavina del Rio T."/>
            <person name="Dalin E."/>
            <person name="Tice H."/>
            <person name="Bruce D."/>
            <person name="Goodwin L."/>
            <person name="Pitluck S."/>
            <person name="Kyrpides N."/>
            <person name="Mavromatis K."/>
            <person name="Ivanova N."/>
            <person name="Mikhailova N."/>
            <person name="Sims D."/>
            <person name="Meincke L."/>
            <person name="Brettin T."/>
            <person name="Detter J.C."/>
            <person name="Han C."/>
            <person name="Larimer F."/>
            <person name="Land M."/>
            <person name="Hauser L."/>
            <person name="Markowitz V."/>
            <person name="Cheng J.F."/>
            <person name="Hugenholtz P."/>
            <person name="Woyke T."/>
            <person name="Wu D."/>
            <person name="Eisen J.A."/>
        </authorList>
    </citation>
    <scope>NUCLEOTIDE SEQUENCE [LARGE SCALE GENOMIC DNA]</scope>
    <source>
        <strain evidence="8">ATCC 33386 / NCTC 11300</strain>
    </source>
</reference>
<dbReference type="InterPro" id="IPR044068">
    <property type="entry name" value="CB"/>
</dbReference>
<organism evidence="7 8">
    <name type="scientific">Sebaldella termitidis (strain ATCC 33386 / NCTC 11300)</name>
    <dbReference type="NCBI Taxonomy" id="526218"/>
    <lineage>
        <taxon>Bacteria</taxon>
        <taxon>Fusobacteriati</taxon>
        <taxon>Fusobacteriota</taxon>
        <taxon>Fusobacteriia</taxon>
        <taxon>Fusobacteriales</taxon>
        <taxon>Leptotrichiaceae</taxon>
        <taxon>Sebaldella</taxon>
    </lineage>
</organism>
<evidence type="ECO:0000256" key="1">
    <source>
        <dbReference type="ARBA" id="ARBA00022908"/>
    </source>
</evidence>
<dbReference type="Proteomes" id="UP000000845">
    <property type="component" value="Chromosome"/>
</dbReference>
<keyword evidence="3" id="KW-0233">DNA recombination</keyword>
<dbReference type="Pfam" id="PF02899">
    <property type="entry name" value="Phage_int_SAM_1"/>
    <property type="match status" value="1"/>
</dbReference>
<name>D1AMH6_SEBTE</name>
<dbReference type="SUPFAM" id="SSF56349">
    <property type="entry name" value="DNA breaking-rejoining enzymes"/>
    <property type="match status" value="1"/>
</dbReference>
<dbReference type="eggNOG" id="COG4974">
    <property type="taxonomic scope" value="Bacteria"/>
</dbReference>
<dbReference type="EMBL" id="CP001739">
    <property type="protein sequence ID" value="ACZ09550.1"/>
    <property type="molecule type" value="Genomic_DNA"/>
</dbReference>
<feature type="domain" description="Core-binding (CB)" evidence="6">
    <location>
        <begin position="1"/>
        <end position="82"/>
    </location>
</feature>
<gene>
    <name evidence="7" type="ordered locus">Sterm_2705</name>
</gene>
<dbReference type="Gene3D" id="1.10.443.10">
    <property type="entry name" value="Intergrase catalytic core"/>
    <property type="match status" value="1"/>
</dbReference>
<proteinExistence type="predicted"/>
<dbReference type="Pfam" id="PF00589">
    <property type="entry name" value="Phage_integrase"/>
    <property type="match status" value="1"/>
</dbReference>
<reference evidence="7 8" key="2">
    <citation type="journal article" date="2010" name="Stand. Genomic Sci.">
        <title>Complete genome sequence of Sebaldella termitidis type strain (NCTC 11300).</title>
        <authorList>
            <person name="Harmon-Smith M."/>
            <person name="Celia L."/>
            <person name="Chertkov O."/>
            <person name="Lapidus A."/>
            <person name="Copeland A."/>
            <person name="Glavina Del Rio T."/>
            <person name="Nolan M."/>
            <person name="Lucas S."/>
            <person name="Tice H."/>
            <person name="Cheng J.F."/>
            <person name="Han C."/>
            <person name="Detter J.C."/>
            <person name="Bruce D."/>
            <person name="Goodwin L."/>
            <person name="Pitluck S."/>
            <person name="Pati A."/>
            <person name="Liolios K."/>
            <person name="Ivanova N."/>
            <person name="Mavromatis K."/>
            <person name="Mikhailova N."/>
            <person name="Chen A."/>
            <person name="Palaniappan K."/>
            <person name="Land M."/>
            <person name="Hauser L."/>
            <person name="Chang Y.J."/>
            <person name="Jeffries C.D."/>
            <person name="Brettin T."/>
            <person name="Goker M."/>
            <person name="Beck B."/>
            <person name="Bristow J."/>
            <person name="Eisen J.A."/>
            <person name="Markowitz V."/>
            <person name="Hugenholtz P."/>
            <person name="Kyrpides N.C."/>
            <person name="Klenk H.P."/>
            <person name="Chen F."/>
        </authorList>
    </citation>
    <scope>NUCLEOTIDE SEQUENCE [LARGE SCALE GENOMIC DNA]</scope>
    <source>
        <strain evidence="8">ATCC 33386 / NCTC 11300</strain>
    </source>
</reference>
<dbReference type="GO" id="GO:0015074">
    <property type="term" value="P:DNA integration"/>
    <property type="evidence" value="ECO:0007669"/>
    <property type="project" value="UniProtKB-KW"/>
</dbReference>
<dbReference type="KEGG" id="str:Sterm_2705"/>
<keyword evidence="1" id="KW-0229">DNA integration</keyword>
<dbReference type="RefSeq" id="WP_012862144.1">
    <property type="nucleotide sequence ID" value="NC_013517.1"/>
</dbReference>
<dbReference type="AlphaFoldDB" id="D1AMH6"/>
<dbReference type="PROSITE" id="PS51900">
    <property type="entry name" value="CB"/>
    <property type="match status" value="1"/>
</dbReference>
<dbReference type="HOGENOM" id="CLU_027562_9_6_0"/>
<dbReference type="PANTHER" id="PTHR30349">
    <property type="entry name" value="PHAGE INTEGRASE-RELATED"/>
    <property type="match status" value="1"/>
</dbReference>
<dbReference type="Gene3D" id="1.10.150.130">
    <property type="match status" value="1"/>
</dbReference>
<accession>D1AMH6</accession>
<dbReference type="InterPro" id="IPR013762">
    <property type="entry name" value="Integrase-like_cat_sf"/>
</dbReference>
<evidence type="ECO:0000256" key="4">
    <source>
        <dbReference type="PROSITE-ProRule" id="PRU01248"/>
    </source>
</evidence>
<keyword evidence="8" id="KW-1185">Reference proteome</keyword>
<dbReference type="GO" id="GO:0003677">
    <property type="term" value="F:DNA binding"/>
    <property type="evidence" value="ECO:0007669"/>
    <property type="project" value="UniProtKB-UniRule"/>
</dbReference>
<evidence type="ECO:0000256" key="3">
    <source>
        <dbReference type="ARBA" id="ARBA00023172"/>
    </source>
</evidence>
<sequence length="304" mass="35809">MENKTVAMEFLDYLRYEKGSSENTLSSYKRDLNLFFSEVPKNFQSIEDEEVIEYVDKLSKTVKRNTVLRKIASIRAFYKFCYINKYITDNPTESLKNLKREFKLPEVLKLSEIKDIIDAIPNTPEGVRDKIIIKILVATGARISEVLTLDIKDVENQDYEFIRVLGKGSKYRLIPIYSQLEEEIKAYIENDRKILVLERKEKESENKNKKKGHELEYKLFLGTRRENFWKRLKKYAKNAKIEKNVYPHIFRHSVATMLINNGADIRIVQEILGHVNISTTEIYTHVGKRELKEIYNKVKIGDEE</sequence>
<evidence type="ECO:0000313" key="8">
    <source>
        <dbReference type="Proteomes" id="UP000000845"/>
    </source>
</evidence>
<dbReference type="InterPro" id="IPR050090">
    <property type="entry name" value="Tyrosine_recombinase_XerCD"/>
</dbReference>
<evidence type="ECO:0000259" key="6">
    <source>
        <dbReference type="PROSITE" id="PS51900"/>
    </source>
</evidence>
<dbReference type="InterPro" id="IPR004107">
    <property type="entry name" value="Integrase_SAM-like_N"/>
</dbReference>
<dbReference type="STRING" id="526218.Sterm_2705"/>
<dbReference type="InterPro" id="IPR002104">
    <property type="entry name" value="Integrase_catalytic"/>
</dbReference>
<evidence type="ECO:0000259" key="5">
    <source>
        <dbReference type="PROSITE" id="PS51898"/>
    </source>
</evidence>
<dbReference type="GO" id="GO:0006310">
    <property type="term" value="P:DNA recombination"/>
    <property type="evidence" value="ECO:0007669"/>
    <property type="project" value="UniProtKB-KW"/>
</dbReference>